<reference evidence="8" key="1">
    <citation type="submission" date="2021-03" db="EMBL/GenBank/DDBJ databases">
        <authorList>
            <person name="Tagirdzhanova G."/>
        </authorList>
    </citation>
    <scope>NUCLEOTIDE SEQUENCE</scope>
</reference>
<comment type="caution">
    <text evidence="8">The sequence shown here is derived from an EMBL/GenBank/DDBJ whole genome shotgun (WGS) entry which is preliminary data.</text>
</comment>
<evidence type="ECO:0000313" key="9">
    <source>
        <dbReference type="Proteomes" id="UP000664169"/>
    </source>
</evidence>
<feature type="transmembrane region" description="Helical" evidence="6">
    <location>
        <begin position="91"/>
        <end position="114"/>
    </location>
</feature>
<organism evidence="8 9">
    <name type="scientific">Gomphillus americanus</name>
    <dbReference type="NCBI Taxonomy" id="1940652"/>
    <lineage>
        <taxon>Eukaryota</taxon>
        <taxon>Fungi</taxon>
        <taxon>Dikarya</taxon>
        <taxon>Ascomycota</taxon>
        <taxon>Pezizomycotina</taxon>
        <taxon>Lecanoromycetes</taxon>
        <taxon>OSLEUM clade</taxon>
        <taxon>Ostropomycetidae</taxon>
        <taxon>Ostropales</taxon>
        <taxon>Graphidaceae</taxon>
        <taxon>Gomphilloideae</taxon>
        <taxon>Gomphillus</taxon>
    </lineage>
</organism>
<feature type="transmembrane region" description="Helical" evidence="6">
    <location>
        <begin position="153"/>
        <end position="173"/>
    </location>
</feature>
<feature type="transmembrane region" description="Helical" evidence="6">
    <location>
        <begin position="15"/>
        <end position="40"/>
    </location>
</feature>
<dbReference type="PANTHER" id="PTHR23241:SF106">
    <property type="entry name" value="DUF4149 DOMAIN-CONTAINING PROTEIN"/>
    <property type="match status" value="1"/>
</dbReference>
<protein>
    <recommendedName>
        <fullName evidence="7">TMEM205-like domain-containing protein</fullName>
    </recommendedName>
</protein>
<feature type="compositionally biased region" description="Basic and acidic residues" evidence="5">
    <location>
        <begin position="123"/>
        <end position="134"/>
    </location>
</feature>
<dbReference type="InterPro" id="IPR025423">
    <property type="entry name" value="TMEM205-like"/>
</dbReference>
<dbReference type="AlphaFoldDB" id="A0A8H3EWK8"/>
<feature type="domain" description="TMEM205-like" evidence="7">
    <location>
        <begin position="16"/>
        <end position="124"/>
    </location>
</feature>
<evidence type="ECO:0000256" key="3">
    <source>
        <dbReference type="ARBA" id="ARBA00022989"/>
    </source>
</evidence>
<accession>A0A8H3EWK8</accession>
<gene>
    <name evidence="8" type="ORF">GOMPHAMPRED_006983</name>
</gene>
<feature type="region of interest" description="Disordered" evidence="5">
    <location>
        <begin position="121"/>
        <end position="142"/>
    </location>
</feature>
<dbReference type="PANTHER" id="PTHR23241">
    <property type="entry name" value="LATE EMBRYOGENESIS ABUNDANT PLANTS LEA-RELATED"/>
    <property type="match status" value="1"/>
</dbReference>
<proteinExistence type="predicted"/>
<evidence type="ECO:0000256" key="2">
    <source>
        <dbReference type="ARBA" id="ARBA00022692"/>
    </source>
</evidence>
<keyword evidence="3 6" id="KW-1133">Transmembrane helix</keyword>
<evidence type="ECO:0000259" key="7">
    <source>
        <dbReference type="Pfam" id="PF13664"/>
    </source>
</evidence>
<evidence type="ECO:0000256" key="1">
    <source>
        <dbReference type="ARBA" id="ARBA00004370"/>
    </source>
</evidence>
<comment type="subcellular location">
    <subcellularLocation>
        <location evidence="1">Membrane</location>
    </subcellularLocation>
</comment>
<evidence type="ECO:0000313" key="8">
    <source>
        <dbReference type="EMBL" id="CAF9910176.1"/>
    </source>
</evidence>
<dbReference type="InterPro" id="IPR053009">
    <property type="entry name" value="Xanthocillin_Biosynth-Assoc"/>
</dbReference>
<dbReference type="Proteomes" id="UP000664169">
    <property type="component" value="Unassembled WGS sequence"/>
</dbReference>
<keyword evidence="9" id="KW-1185">Reference proteome</keyword>
<dbReference type="GO" id="GO:0016020">
    <property type="term" value="C:membrane"/>
    <property type="evidence" value="ECO:0007669"/>
    <property type="project" value="UniProtKB-SubCell"/>
</dbReference>
<dbReference type="EMBL" id="CAJPDQ010000005">
    <property type="protein sequence ID" value="CAF9910176.1"/>
    <property type="molecule type" value="Genomic_DNA"/>
</dbReference>
<dbReference type="Pfam" id="PF13664">
    <property type="entry name" value="DUF4149"/>
    <property type="match status" value="1"/>
</dbReference>
<feature type="transmembrane region" description="Helical" evidence="6">
    <location>
        <begin position="52"/>
        <end position="71"/>
    </location>
</feature>
<evidence type="ECO:0000256" key="4">
    <source>
        <dbReference type="ARBA" id="ARBA00023136"/>
    </source>
</evidence>
<sequence length="179" mass="19188">MSSWSPLNNPGPYHILGYGTLLGTQIFNSFIAGIVSFAALPRPQFASLQSKLFPVYFSMQTALPVVLAVTYPGDSLTSSSISGVLDLSTRYSVLAPIVTMGICGAANLLVIGPATTKCMRERKHQETRDGKKSYDAGPHSPEMQRLNKQFGKLHGASSIVNLISVIATIVYGVTLGNRL</sequence>
<keyword evidence="4 6" id="KW-0472">Membrane</keyword>
<name>A0A8H3EWK8_9LECA</name>
<evidence type="ECO:0000256" key="6">
    <source>
        <dbReference type="SAM" id="Phobius"/>
    </source>
</evidence>
<dbReference type="OrthoDB" id="1641132at2759"/>
<keyword evidence="2 6" id="KW-0812">Transmembrane</keyword>
<evidence type="ECO:0000256" key="5">
    <source>
        <dbReference type="SAM" id="MobiDB-lite"/>
    </source>
</evidence>